<dbReference type="PANTHER" id="PTHR46069">
    <property type="entry name" value="TUBULIN TYROSINE LIGASE"/>
    <property type="match status" value="1"/>
</dbReference>
<feature type="region of interest" description="Disordered" evidence="2">
    <location>
        <begin position="632"/>
        <end position="664"/>
    </location>
</feature>
<evidence type="ECO:0000313" key="3">
    <source>
        <dbReference type="EMBL" id="EAR91279.1"/>
    </source>
</evidence>
<dbReference type="OrthoDB" id="202825at2759"/>
<dbReference type="InterPro" id="IPR013815">
    <property type="entry name" value="ATP_grasp_subdomain_1"/>
</dbReference>
<dbReference type="SUPFAM" id="SSF56059">
    <property type="entry name" value="Glutathione synthetase ATP-binding domain-like"/>
    <property type="match status" value="1"/>
</dbReference>
<dbReference type="GO" id="GO:0016874">
    <property type="term" value="F:ligase activity"/>
    <property type="evidence" value="ECO:0007669"/>
    <property type="project" value="UniProtKB-KW"/>
</dbReference>
<dbReference type="InterPro" id="IPR004344">
    <property type="entry name" value="TTL/TTLL_fam"/>
</dbReference>
<feature type="coiled-coil region" evidence="1">
    <location>
        <begin position="133"/>
        <end position="160"/>
    </location>
</feature>
<dbReference type="PROSITE" id="PS51221">
    <property type="entry name" value="TTL"/>
    <property type="match status" value="1"/>
</dbReference>
<dbReference type="RefSeq" id="XP_001011524.1">
    <property type="nucleotide sequence ID" value="XM_001011524.2"/>
</dbReference>
<accession>Q231M3</accession>
<sequence>MRSKSTQKLNNNFYKYIRGSFGNKDYHQMYEEVIDYDTFNTKSDKSLKINPYLQSSIKQFKTIQSSDLNSNRANNLKRKVKTQKVNQTKENQQTSQVQISSQEIKQKKLIHSAEDIDLQVKQFDVNANAEAIKLEQLKKIDEAKAIQEDLENRNKQRQRDMKLEKLPLNLSNNNKKSLQNVSKRNPQLAETLDIYSQSSGIYQIMQKSLLNGQSYSNLRSNFSQSIDKKHTLPAIPQTDNSEEPLLIKLIKHQQMLEKERSSQIRQQYLQRKSELQSVKNQHTQNLKTKEKESLKIQEQLRIKIEYYKRELEKERQNKQTIHQLTDQLRILLKDQNLMNKSLLPYISVKDTLAFFSQNQIFQFYYIGKGNNSEIVRRILETRVLLQEVDEVCPEVNFEWHPFSRPIQFSKLGTKGEIQLTKKVVNHFEYHHEITTKSNLVKNMKNYCAENKLDVFEYTPITFEINVDSNSFMNEMRTFLQYYMKNLPSHLKTQKDQIEIKKRNGRVQFQLRPNENQNSLQDRKESTTAAPNFQMKESYISEGKSPYVWLLKPVNLNRGRGIEVFSSVEELEKLVNEYYIGFPEKNFKEEQEKLLEEKTQLLKLQNEAQIKSSSNLLVNKQTDLAIFASEKIPSLDQQTNSPSTDDKSDESDENKGKQTNQVKFQIEPSNQVDTPNIQATKKTIQSAKKILQPTISIQSQVKSGQFEPLINGSQINIAKSINLLPRKPQTASLANSQVIASASITRKGFHQQIKQPTVKPQKGGKFIISENQFVIQKYIERPLLINQRKFDIRVWVLVTQNMDVLIFKQGYLRMSSEVYDITDLQNPFIHLTNNAVQQHSKNYGKFENGNQMSFEDFQIFLDKTFPSKNISLKDKIIPKMEEEIKLSLQSVRNKLNMNQRPNCFEIFGYDFIIDELFNVWIIEVNTNPCIEESSPILKILLPRMLDDAFKLTIDQMLKIDLSQRAIKYPVPGYLDEDNMWKMLCTLQSRFSNSI</sequence>
<protein>
    <submittedName>
        <fullName evidence="3">Tubulin-tyrosine ligase family protein</fullName>
    </submittedName>
</protein>
<keyword evidence="4" id="KW-1185">Reference proteome</keyword>
<dbReference type="eggNOG" id="KOG2157">
    <property type="taxonomic scope" value="Eukaryota"/>
</dbReference>
<reference evidence="4" key="1">
    <citation type="journal article" date="2006" name="PLoS Biol.">
        <title>Macronuclear genome sequence of the ciliate Tetrahymena thermophila, a model eukaryote.</title>
        <authorList>
            <person name="Eisen J.A."/>
            <person name="Coyne R.S."/>
            <person name="Wu M."/>
            <person name="Wu D."/>
            <person name="Thiagarajan M."/>
            <person name="Wortman J.R."/>
            <person name="Badger J.H."/>
            <person name="Ren Q."/>
            <person name="Amedeo P."/>
            <person name="Jones K.M."/>
            <person name="Tallon L.J."/>
            <person name="Delcher A.L."/>
            <person name="Salzberg S.L."/>
            <person name="Silva J.C."/>
            <person name="Haas B.J."/>
            <person name="Majoros W.H."/>
            <person name="Farzad M."/>
            <person name="Carlton J.M."/>
            <person name="Smith R.K. Jr."/>
            <person name="Garg J."/>
            <person name="Pearlman R.E."/>
            <person name="Karrer K.M."/>
            <person name="Sun L."/>
            <person name="Manning G."/>
            <person name="Elde N.C."/>
            <person name="Turkewitz A.P."/>
            <person name="Asai D.J."/>
            <person name="Wilkes D.E."/>
            <person name="Wang Y."/>
            <person name="Cai H."/>
            <person name="Collins K."/>
            <person name="Stewart B.A."/>
            <person name="Lee S.R."/>
            <person name="Wilamowska K."/>
            <person name="Weinberg Z."/>
            <person name="Ruzzo W.L."/>
            <person name="Wloga D."/>
            <person name="Gaertig J."/>
            <person name="Frankel J."/>
            <person name="Tsao C.-C."/>
            <person name="Gorovsky M.A."/>
            <person name="Keeling P.J."/>
            <person name="Waller R.F."/>
            <person name="Patron N.J."/>
            <person name="Cherry J.M."/>
            <person name="Stover N.A."/>
            <person name="Krieger C.J."/>
            <person name="del Toro C."/>
            <person name="Ryder H.F."/>
            <person name="Williamson S.C."/>
            <person name="Barbeau R.A."/>
            <person name="Hamilton E.P."/>
            <person name="Orias E."/>
        </authorList>
    </citation>
    <scope>NUCLEOTIDE SEQUENCE [LARGE SCALE GENOMIC DNA]</scope>
    <source>
        <strain evidence="4">SB210</strain>
    </source>
</reference>
<feature type="coiled-coil region" evidence="1">
    <location>
        <begin position="272"/>
        <end position="317"/>
    </location>
</feature>
<organism evidence="3 4">
    <name type="scientific">Tetrahymena thermophila (strain SB210)</name>
    <dbReference type="NCBI Taxonomy" id="312017"/>
    <lineage>
        <taxon>Eukaryota</taxon>
        <taxon>Sar</taxon>
        <taxon>Alveolata</taxon>
        <taxon>Ciliophora</taxon>
        <taxon>Intramacronucleata</taxon>
        <taxon>Oligohymenophorea</taxon>
        <taxon>Hymenostomatida</taxon>
        <taxon>Tetrahymenina</taxon>
        <taxon>Tetrahymenidae</taxon>
        <taxon>Tetrahymena</taxon>
    </lineage>
</organism>
<gene>
    <name evidence="3" type="ORF">TTHERM_00784660</name>
</gene>
<dbReference type="EMBL" id="GG662770">
    <property type="protein sequence ID" value="EAR91279.1"/>
    <property type="molecule type" value="Genomic_DNA"/>
</dbReference>
<evidence type="ECO:0000313" key="4">
    <source>
        <dbReference type="Proteomes" id="UP000009168"/>
    </source>
</evidence>
<dbReference type="HOGENOM" id="CLU_301218_0_0_1"/>
<dbReference type="InParanoid" id="Q231M3"/>
<dbReference type="PANTHER" id="PTHR46069:SF1">
    <property type="entry name" value="CHROMOSOME UNDETERMINED SCAFFOLD_125, WHOLE GENOME SHOTGUN SEQUENCE"/>
    <property type="match status" value="1"/>
</dbReference>
<name>Q231M3_TETTS</name>
<dbReference type="STRING" id="312017.Q231M3"/>
<dbReference type="GO" id="GO:0005524">
    <property type="term" value="F:ATP binding"/>
    <property type="evidence" value="ECO:0007669"/>
    <property type="project" value="InterPro"/>
</dbReference>
<dbReference type="AlphaFoldDB" id="Q231M3"/>
<evidence type="ECO:0000256" key="2">
    <source>
        <dbReference type="SAM" id="MobiDB-lite"/>
    </source>
</evidence>
<keyword evidence="3" id="KW-0436">Ligase</keyword>
<dbReference type="Proteomes" id="UP000009168">
    <property type="component" value="Unassembled WGS sequence"/>
</dbReference>
<dbReference type="KEGG" id="tet:TTHERM_00784660"/>
<dbReference type="GeneID" id="7847217"/>
<evidence type="ECO:0000256" key="1">
    <source>
        <dbReference type="SAM" id="Coils"/>
    </source>
</evidence>
<proteinExistence type="predicted"/>
<keyword evidence="1" id="KW-0175">Coiled coil</keyword>
<dbReference type="Gene3D" id="3.30.1490.20">
    <property type="entry name" value="ATP-grasp fold, A domain"/>
    <property type="match status" value="1"/>
</dbReference>
<dbReference type="Gene3D" id="3.30.470.20">
    <property type="entry name" value="ATP-grasp fold, B domain"/>
    <property type="match status" value="1"/>
</dbReference>
<dbReference type="Pfam" id="PF03133">
    <property type="entry name" value="TTL"/>
    <property type="match status" value="1"/>
</dbReference>